<dbReference type="EMBL" id="JANPWB010000013">
    <property type="protein sequence ID" value="KAJ1104242.1"/>
    <property type="molecule type" value="Genomic_DNA"/>
</dbReference>
<dbReference type="Gene3D" id="3.30.70.1820">
    <property type="entry name" value="L1 transposable element, RRM domain"/>
    <property type="match status" value="1"/>
</dbReference>
<reference evidence="1" key="1">
    <citation type="journal article" date="2022" name="bioRxiv">
        <title>Sequencing and chromosome-scale assembly of the giantPleurodeles waltlgenome.</title>
        <authorList>
            <person name="Brown T."/>
            <person name="Elewa A."/>
            <person name="Iarovenko S."/>
            <person name="Subramanian E."/>
            <person name="Araus A.J."/>
            <person name="Petzold A."/>
            <person name="Susuki M."/>
            <person name="Suzuki K.-i.T."/>
            <person name="Hayashi T."/>
            <person name="Toyoda A."/>
            <person name="Oliveira C."/>
            <person name="Osipova E."/>
            <person name="Leigh N.D."/>
            <person name="Simon A."/>
            <person name="Yun M.H."/>
        </authorList>
    </citation>
    <scope>NUCLEOTIDE SEQUENCE</scope>
    <source>
        <strain evidence="1">20211129_DDA</strain>
        <tissue evidence="1">Liver</tissue>
    </source>
</reference>
<sequence>MPPSLHRSDLSSHGALQRCNAVSVLPPARGPEARIRSEAPRPLSAKSRHAARCVLLISRPLRAVWRQCIIPTRSGALSRSRGKEGPVARLFLEALFTSLRDDLQVLKKDLSVDMREVRCYLEDIGNRVSAVEVCEARQDEEVQWAHQEVLHLQEQHIEIQAQAEDLENQSQKNYVHIREVLTHAEESDLREYIGALFQYIVGVTKDINLKPDRVHRVDPPRPEEAPLADMLTCAHDFQMKENILHKARDAHRVRFQDHIPVSYQDLSAITLQRH</sequence>
<gene>
    <name evidence="1" type="ORF">NDU88_001654</name>
</gene>
<name>A0AAV7MLL4_PLEWA</name>
<keyword evidence="2" id="KW-1185">Reference proteome</keyword>
<dbReference type="Proteomes" id="UP001066276">
    <property type="component" value="Chromosome 9"/>
</dbReference>
<accession>A0AAV7MLL4</accession>
<dbReference type="AlphaFoldDB" id="A0AAV7MLL4"/>
<proteinExistence type="predicted"/>
<organism evidence="1 2">
    <name type="scientific">Pleurodeles waltl</name>
    <name type="common">Iberian ribbed newt</name>
    <dbReference type="NCBI Taxonomy" id="8319"/>
    <lineage>
        <taxon>Eukaryota</taxon>
        <taxon>Metazoa</taxon>
        <taxon>Chordata</taxon>
        <taxon>Craniata</taxon>
        <taxon>Vertebrata</taxon>
        <taxon>Euteleostomi</taxon>
        <taxon>Amphibia</taxon>
        <taxon>Batrachia</taxon>
        <taxon>Caudata</taxon>
        <taxon>Salamandroidea</taxon>
        <taxon>Salamandridae</taxon>
        <taxon>Pleurodelinae</taxon>
        <taxon>Pleurodeles</taxon>
    </lineage>
</organism>
<comment type="caution">
    <text evidence="1">The sequence shown here is derived from an EMBL/GenBank/DDBJ whole genome shotgun (WGS) entry which is preliminary data.</text>
</comment>
<protein>
    <submittedName>
        <fullName evidence="1">Uncharacterized protein</fullName>
    </submittedName>
</protein>
<evidence type="ECO:0000313" key="1">
    <source>
        <dbReference type="EMBL" id="KAJ1104242.1"/>
    </source>
</evidence>
<evidence type="ECO:0000313" key="2">
    <source>
        <dbReference type="Proteomes" id="UP001066276"/>
    </source>
</evidence>